<gene>
    <name evidence="2" type="ORF">GQ26_0430420</name>
</gene>
<reference evidence="2" key="2">
    <citation type="journal article" date="2014" name="PLoS Genet.">
        <title>Signature gene expression reveals novel clues to the molecular mechanisms of dimorphic transition in Penicillium marneffei.</title>
        <authorList>
            <person name="Yang E."/>
            <person name="Wang G."/>
            <person name="Cai J."/>
            <person name="Woo P.C."/>
            <person name="Lau S.K."/>
            <person name="Yuen K.-Y."/>
            <person name="Chow W.-N."/>
            <person name="Lin X."/>
        </authorList>
    </citation>
    <scope>NUCLEOTIDE SEQUENCE</scope>
    <source>
        <strain evidence="2">PM1</strain>
    </source>
</reference>
<organism evidence="2">
    <name type="scientific">Talaromyces marneffei PM1</name>
    <dbReference type="NCBI Taxonomy" id="1077442"/>
    <lineage>
        <taxon>Eukaryota</taxon>
        <taxon>Fungi</taxon>
        <taxon>Dikarya</taxon>
        <taxon>Ascomycota</taxon>
        <taxon>Pezizomycotina</taxon>
        <taxon>Eurotiomycetes</taxon>
        <taxon>Eurotiomycetidae</taxon>
        <taxon>Eurotiales</taxon>
        <taxon>Trichocomaceae</taxon>
        <taxon>Talaromyces</taxon>
        <taxon>Talaromyces sect. Talaromyces</taxon>
    </lineage>
</organism>
<proteinExistence type="predicted"/>
<dbReference type="PROSITE" id="PS50011">
    <property type="entry name" value="PROTEIN_KINASE_DOM"/>
    <property type="match status" value="1"/>
</dbReference>
<dbReference type="PANTHER" id="PTHR44329">
    <property type="entry name" value="SERINE/THREONINE-PROTEIN KINASE TNNI3K-RELATED"/>
    <property type="match status" value="1"/>
</dbReference>
<feature type="domain" description="Protein kinase" evidence="1">
    <location>
        <begin position="9"/>
        <end position="264"/>
    </location>
</feature>
<dbReference type="InterPro" id="IPR011009">
    <property type="entry name" value="Kinase-like_dom_sf"/>
</dbReference>
<sequence length="291" mass="32950">MLAKIPPQLSSYRFLSIGAVGFVYQIDSCVVLKFPRDQNDECFRREVKIFDLFEKHSPCPDIVQSFLRVPQGNFLAYLSGGTLEQRLRGNQKDKEPLSTIERWAMELSNATAWLESLGYIHGDIRPPNILFDGHDHLKLTDFDSVAKIGTRYDGAAPPWARLLGPEAGDENGTFGRCDAKTEQFAIGSIIYFATRGYEPYEMEDLGEDHGPRVVELLQRMKFPDLSEGRLDRIIEQCWNGQFATLKELAEKTSLLPGANEQPRATPLDKVHCEEIRRKCQRLVDNGLLAMA</sequence>
<dbReference type="InterPro" id="IPR000719">
    <property type="entry name" value="Prot_kinase_dom"/>
</dbReference>
<dbReference type="GO" id="GO:0004674">
    <property type="term" value="F:protein serine/threonine kinase activity"/>
    <property type="evidence" value="ECO:0007669"/>
    <property type="project" value="TreeGrafter"/>
</dbReference>
<reference key="1">
    <citation type="journal article" date="2014" name="PLoS Genet.">
        <title>Signature Gene Expression Reveals Novel Clues to the Molecular Mechanisms of Dimorphic Transition in Penicillium marneffei.</title>
        <authorList>
            <person name="Yang E."/>
            <person name="Wang G."/>
            <person name="Cai J."/>
            <person name="Woo P.C."/>
            <person name="Lau S.K."/>
            <person name="Yuen K.-Y."/>
            <person name="Chow W.-N."/>
            <person name="Lin X."/>
        </authorList>
    </citation>
    <scope>NUCLEOTIDE SEQUENCE [LARGE SCALE GENOMIC DNA]</scope>
    <source>
        <strain>PM1</strain>
    </source>
</reference>
<dbReference type="SMART" id="SM00220">
    <property type="entry name" value="S_TKc"/>
    <property type="match status" value="1"/>
</dbReference>
<dbReference type="InterPro" id="IPR051681">
    <property type="entry name" value="Ser/Thr_Kinases-Pseudokinases"/>
</dbReference>
<dbReference type="Gene3D" id="1.10.510.10">
    <property type="entry name" value="Transferase(Phosphotransferase) domain 1"/>
    <property type="match status" value="1"/>
</dbReference>
<name>A0A093V777_TALMA</name>
<comment type="caution">
    <text evidence="2">The sequence shown here is derived from an EMBL/GenBank/DDBJ whole genome shotgun (WGS) entry which is preliminary data.</text>
</comment>
<dbReference type="SUPFAM" id="SSF56112">
    <property type="entry name" value="Protein kinase-like (PK-like)"/>
    <property type="match status" value="1"/>
</dbReference>
<dbReference type="GO" id="GO:0005524">
    <property type="term" value="F:ATP binding"/>
    <property type="evidence" value="ECO:0007669"/>
    <property type="project" value="InterPro"/>
</dbReference>
<dbReference type="HOGENOM" id="CLU_000288_31_1_1"/>
<dbReference type="InterPro" id="IPR001245">
    <property type="entry name" value="Ser-Thr/Tyr_kinase_cat_dom"/>
</dbReference>
<dbReference type="AlphaFoldDB" id="A0A093V777"/>
<dbReference type="Pfam" id="PF07714">
    <property type="entry name" value="PK_Tyr_Ser-Thr"/>
    <property type="match status" value="1"/>
</dbReference>
<accession>A0A093V777</accession>
<evidence type="ECO:0000313" key="2">
    <source>
        <dbReference type="EMBL" id="KFX42556.1"/>
    </source>
</evidence>
<dbReference type="EMBL" id="JPOX01000043">
    <property type="protein sequence ID" value="KFX42556.1"/>
    <property type="molecule type" value="Genomic_DNA"/>
</dbReference>
<evidence type="ECO:0000259" key="1">
    <source>
        <dbReference type="PROSITE" id="PS50011"/>
    </source>
</evidence>
<protein>
    <submittedName>
        <fullName evidence="2">Pentatricopeptide repeat-containing protein</fullName>
    </submittedName>
</protein>